<keyword evidence="3" id="KW-1185">Reference proteome</keyword>
<dbReference type="SUPFAM" id="SSF56091">
    <property type="entry name" value="DNA ligase/mRNA capping enzyme, catalytic domain"/>
    <property type="match status" value="1"/>
</dbReference>
<dbReference type="PANTHER" id="PTHR45997:SF1">
    <property type="entry name" value="DNA LIGASE 4"/>
    <property type="match status" value="1"/>
</dbReference>
<dbReference type="PROSITE" id="PS50160">
    <property type="entry name" value="DNA_LIGASE_A3"/>
    <property type="match status" value="1"/>
</dbReference>
<organism evidence="2 3">
    <name type="scientific">Teladorsagia circumcincta</name>
    <name type="common">Brown stomach worm</name>
    <name type="synonym">Ostertagia circumcincta</name>
    <dbReference type="NCBI Taxonomy" id="45464"/>
    <lineage>
        <taxon>Eukaryota</taxon>
        <taxon>Metazoa</taxon>
        <taxon>Ecdysozoa</taxon>
        <taxon>Nematoda</taxon>
        <taxon>Chromadorea</taxon>
        <taxon>Rhabditida</taxon>
        <taxon>Rhabditina</taxon>
        <taxon>Rhabditomorpha</taxon>
        <taxon>Strongyloidea</taxon>
        <taxon>Trichostrongylidae</taxon>
        <taxon>Teladorsagia</taxon>
    </lineage>
</organism>
<name>A0A2G9U5C1_TELCI</name>
<dbReference type="GO" id="GO:0006297">
    <property type="term" value="P:nucleotide-excision repair, DNA gap filling"/>
    <property type="evidence" value="ECO:0007669"/>
    <property type="project" value="TreeGrafter"/>
</dbReference>
<dbReference type="InterPro" id="IPR012310">
    <property type="entry name" value="DNA_ligase_ATP-dep_cent"/>
</dbReference>
<evidence type="ECO:0000313" key="2">
    <source>
        <dbReference type="EMBL" id="PIO64720.1"/>
    </source>
</evidence>
<reference evidence="2 3" key="1">
    <citation type="submission" date="2015-09" db="EMBL/GenBank/DDBJ databases">
        <title>Draft genome of the parasitic nematode Teladorsagia circumcincta isolate WARC Sus (inbred).</title>
        <authorList>
            <person name="Mitreva M."/>
        </authorList>
    </citation>
    <scope>NUCLEOTIDE SEQUENCE [LARGE SCALE GENOMIC DNA]</scope>
    <source>
        <strain evidence="2 3">S</strain>
    </source>
</reference>
<gene>
    <name evidence="2" type="ORF">TELCIR_13641</name>
</gene>
<dbReference type="PANTHER" id="PTHR45997">
    <property type="entry name" value="DNA LIGASE 4"/>
    <property type="match status" value="1"/>
</dbReference>
<dbReference type="GO" id="GO:0005958">
    <property type="term" value="C:DNA-dependent protein kinase-DNA ligase 4 complex"/>
    <property type="evidence" value="ECO:0007669"/>
    <property type="project" value="TreeGrafter"/>
</dbReference>
<dbReference type="GO" id="GO:0006310">
    <property type="term" value="P:DNA recombination"/>
    <property type="evidence" value="ECO:0007669"/>
    <property type="project" value="InterPro"/>
</dbReference>
<proteinExistence type="predicted"/>
<feature type="domain" description="ATP-dependent DNA ligase family profile" evidence="1">
    <location>
        <begin position="1"/>
        <end position="80"/>
    </location>
</feature>
<sequence>MLYLNGKSIMNAPLHQRLRALDAALLKDNQSHIDTISIAPRKTVTTKEEVETLFSKALGAGEEGIVVKRKDVPYQPGTRSVDCQVLLFISSFAGNAKTSKARIRIELMWQCQPNMKE</sequence>
<dbReference type="Gene3D" id="3.30.470.30">
    <property type="entry name" value="DNA ligase/mRNA capping enzyme"/>
    <property type="match status" value="1"/>
</dbReference>
<dbReference type="InterPro" id="IPR029710">
    <property type="entry name" value="LIG4"/>
</dbReference>
<accession>A0A2G9U5C1</accession>
<dbReference type="GO" id="GO:0005524">
    <property type="term" value="F:ATP binding"/>
    <property type="evidence" value="ECO:0007669"/>
    <property type="project" value="InterPro"/>
</dbReference>
<dbReference type="GO" id="GO:0003910">
    <property type="term" value="F:DNA ligase (ATP) activity"/>
    <property type="evidence" value="ECO:0007669"/>
    <property type="project" value="InterPro"/>
</dbReference>
<dbReference type="GO" id="GO:0006303">
    <property type="term" value="P:double-strand break repair via nonhomologous end joining"/>
    <property type="evidence" value="ECO:0007669"/>
    <property type="project" value="TreeGrafter"/>
</dbReference>
<evidence type="ECO:0000259" key="1">
    <source>
        <dbReference type="PROSITE" id="PS50160"/>
    </source>
</evidence>
<dbReference type="AlphaFoldDB" id="A0A2G9U5C1"/>
<evidence type="ECO:0000313" key="3">
    <source>
        <dbReference type="Proteomes" id="UP000230423"/>
    </source>
</evidence>
<dbReference type="Proteomes" id="UP000230423">
    <property type="component" value="Unassembled WGS sequence"/>
</dbReference>
<dbReference type="Pfam" id="PF01068">
    <property type="entry name" value="DNA_ligase_A_M"/>
    <property type="match status" value="1"/>
</dbReference>
<dbReference type="GO" id="GO:0003677">
    <property type="term" value="F:DNA binding"/>
    <property type="evidence" value="ECO:0007669"/>
    <property type="project" value="InterPro"/>
</dbReference>
<protein>
    <recommendedName>
        <fullName evidence="1">ATP-dependent DNA ligase family profile domain-containing protein</fullName>
    </recommendedName>
</protein>
<dbReference type="EMBL" id="KZ349641">
    <property type="protein sequence ID" value="PIO64720.1"/>
    <property type="molecule type" value="Genomic_DNA"/>
</dbReference>
<dbReference type="GO" id="GO:0032807">
    <property type="term" value="C:DNA ligase IV complex"/>
    <property type="evidence" value="ECO:0007669"/>
    <property type="project" value="TreeGrafter"/>
</dbReference>